<dbReference type="AlphaFoldDB" id="A0A6J1TMD8"/>
<dbReference type="KEGG" id="foc:113218032"/>
<feature type="domain" description="SAM-dependent MTase RsmB/NOP-type" evidence="7">
    <location>
        <begin position="128"/>
        <end position="439"/>
    </location>
</feature>
<dbReference type="InterPro" id="IPR023267">
    <property type="entry name" value="RCMT"/>
</dbReference>
<feature type="binding site" evidence="5">
    <location>
        <position position="271"/>
    </location>
    <ligand>
        <name>S-adenosyl-L-methionine</name>
        <dbReference type="ChEBI" id="CHEBI:59789"/>
    </ligand>
</feature>
<dbReference type="Pfam" id="PF21148">
    <property type="entry name" value="NSUN5_fdxn-like"/>
    <property type="match status" value="1"/>
</dbReference>
<dbReference type="SUPFAM" id="SSF53335">
    <property type="entry name" value="S-adenosyl-L-methionine-dependent methyltransferases"/>
    <property type="match status" value="1"/>
</dbReference>
<keyword evidence="3 5" id="KW-0949">S-adenosyl-L-methionine</keyword>
<dbReference type="Pfam" id="PF01189">
    <property type="entry name" value="Methyltr_RsmB-F"/>
    <property type="match status" value="1"/>
</dbReference>
<evidence type="ECO:0000256" key="4">
    <source>
        <dbReference type="ARBA" id="ARBA00022884"/>
    </source>
</evidence>
<evidence type="ECO:0000256" key="3">
    <source>
        <dbReference type="ARBA" id="ARBA00022691"/>
    </source>
</evidence>
<dbReference type="Proteomes" id="UP000504606">
    <property type="component" value="Unplaced"/>
</dbReference>
<keyword evidence="4 5" id="KW-0694">RNA-binding</keyword>
<feature type="compositionally biased region" description="Polar residues" evidence="6">
    <location>
        <begin position="503"/>
        <end position="518"/>
    </location>
</feature>
<feature type="binding site" evidence="5">
    <location>
        <position position="316"/>
    </location>
    <ligand>
        <name>S-adenosyl-L-methionine</name>
        <dbReference type="ChEBI" id="CHEBI:59789"/>
    </ligand>
</feature>
<dbReference type="PANTHER" id="PTHR22807:SF4">
    <property type="entry name" value="28S RRNA (CYTOSINE-C(5))-METHYLTRANSFERASE"/>
    <property type="match status" value="1"/>
</dbReference>
<feature type="active site" description="Nucleophile" evidence="5">
    <location>
        <position position="371"/>
    </location>
</feature>
<dbReference type="Gene3D" id="3.30.70.1170">
    <property type="entry name" value="Sun protein, domain 3"/>
    <property type="match status" value="1"/>
</dbReference>
<keyword evidence="1 5" id="KW-0489">Methyltransferase</keyword>
<dbReference type="OrthoDB" id="435282at2759"/>
<dbReference type="PRINTS" id="PR02008">
    <property type="entry name" value="RCMTFAMILY"/>
</dbReference>
<evidence type="ECO:0000313" key="9">
    <source>
        <dbReference type="RefSeq" id="XP_026293962.1"/>
    </source>
</evidence>
<dbReference type="GO" id="GO:0003723">
    <property type="term" value="F:RNA binding"/>
    <property type="evidence" value="ECO:0007669"/>
    <property type="project" value="UniProtKB-UniRule"/>
</dbReference>
<dbReference type="InterPro" id="IPR049561">
    <property type="entry name" value="NSUN5_7_fdxn-like"/>
</dbReference>
<feature type="region of interest" description="Disordered" evidence="6">
    <location>
        <begin position="503"/>
        <end position="626"/>
    </location>
</feature>
<dbReference type="InterPro" id="IPR049560">
    <property type="entry name" value="MeTrfase_RsmB-F_NOP2_cat"/>
</dbReference>
<dbReference type="GO" id="GO:0008173">
    <property type="term" value="F:RNA methyltransferase activity"/>
    <property type="evidence" value="ECO:0007669"/>
    <property type="project" value="InterPro"/>
</dbReference>
<feature type="compositionally biased region" description="Polar residues" evidence="6">
    <location>
        <begin position="564"/>
        <end position="576"/>
    </location>
</feature>
<comment type="similarity">
    <text evidence="5">Belongs to the class I-like SAM-binding methyltransferase superfamily. RsmB/NOP family.</text>
</comment>
<feature type="compositionally biased region" description="Basic residues" evidence="6">
    <location>
        <begin position="615"/>
        <end position="626"/>
    </location>
</feature>
<dbReference type="PROSITE" id="PS51686">
    <property type="entry name" value="SAM_MT_RSMB_NOP"/>
    <property type="match status" value="1"/>
</dbReference>
<evidence type="ECO:0000313" key="8">
    <source>
        <dbReference type="Proteomes" id="UP000504606"/>
    </source>
</evidence>
<dbReference type="InterPro" id="IPR001678">
    <property type="entry name" value="MeTrfase_RsmB-F_NOP2_dom"/>
</dbReference>
<dbReference type="GO" id="GO:0070475">
    <property type="term" value="P:rRNA base methylation"/>
    <property type="evidence" value="ECO:0007669"/>
    <property type="project" value="TreeGrafter"/>
</dbReference>
<dbReference type="GO" id="GO:0005730">
    <property type="term" value="C:nucleolus"/>
    <property type="evidence" value="ECO:0007669"/>
    <property type="project" value="TreeGrafter"/>
</dbReference>
<reference evidence="9" key="1">
    <citation type="submission" date="2025-08" db="UniProtKB">
        <authorList>
            <consortium name="RefSeq"/>
        </authorList>
    </citation>
    <scope>IDENTIFICATION</scope>
    <source>
        <tissue evidence="9">Whole organism</tissue>
    </source>
</reference>
<keyword evidence="2 5" id="KW-0808">Transferase</keyword>
<dbReference type="GeneID" id="113218032"/>
<proteinExistence type="inferred from homology"/>
<dbReference type="Gene3D" id="3.40.50.150">
    <property type="entry name" value="Vaccinia Virus protein VP39"/>
    <property type="match status" value="1"/>
</dbReference>
<dbReference type="CTD" id="55695"/>
<feature type="compositionally biased region" description="Basic and acidic residues" evidence="6">
    <location>
        <begin position="471"/>
        <end position="480"/>
    </location>
</feature>
<gene>
    <name evidence="9" type="primary">LOC113218032</name>
</gene>
<dbReference type="InterPro" id="IPR029063">
    <property type="entry name" value="SAM-dependent_MTases_sf"/>
</dbReference>
<organism evidence="8 9">
    <name type="scientific">Frankliniella occidentalis</name>
    <name type="common">Western flower thrips</name>
    <name type="synonym">Euthrips occidentalis</name>
    <dbReference type="NCBI Taxonomy" id="133901"/>
    <lineage>
        <taxon>Eukaryota</taxon>
        <taxon>Metazoa</taxon>
        <taxon>Ecdysozoa</taxon>
        <taxon>Arthropoda</taxon>
        <taxon>Hexapoda</taxon>
        <taxon>Insecta</taxon>
        <taxon>Pterygota</taxon>
        <taxon>Neoptera</taxon>
        <taxon>Paraneoptera</taxon>
        <taxon>Thysanoptera</taxon>
        <taxon>Terebrantia</taxon>
        <taxon>Thripoidea</taxon>
        <taxon>Thripidae</taxon>
        <taxon>Frankliniella</taxon>
    </lineage>
</organism>
<evidence type="ECO:0000256" key="1">
    <source>
        <dbReference type="ARBA" id="ARBA00022603"/>
    </source>
</evidence>
<accession>A0A6J1TMD8</accession>
<evidence type="ECO:0000256" key="6">
    <source>
        <dbReference type="SAM" id="MobiDB-lite"/>
    </source>
</evidence>
<dbReference type="Pfam" id="PF21153">
    <property type="entry name" value="NSUN5_N"/>
    <property type="match status" value="1"/>
</dbReference>
<comment type="caution">
    <text evidence="5">Lacks conserved residue(s) required for the propagation of feature annotation.</text>
</comment>
<evidence type="ECO:0000259" key="7">
    <source>
        <dbReference type="PROSITE" id="PS51686"/>
    </source>
</evidence>
<protein>
    <submittedName>
        <fullName evidence="9">28S rRNA (Cytosine-C(5))-methyltransferase</fullName>
    </submittedName>
</protein>
<sequence length="626" mass="70761">MSETKFRHSTARVPRLYKEAGKIVQKVREEGGSFKGLVFQSKQRSLLKSLYALVAETLRHGSELDALLRQTQILIKEPRLDPWLARVLITELVWRQRPLSGPAMPLKIVQSYKSQFLSEQNNLSINLPQAASRASRPRFIRINTLKASEDEVINFFLQEGWHLQTVEDVGTSEDKKYSHFLQKISSLSEREFIKDIHIPNLLVFPGNMEFYNIELYHTGSILLQDKASCMSAFLLNAPLGSTVLDMCAAPGMKTTHIAATLNNIGTIYAIEKHPARFDSLCQIVSQAEATCVKPICGSSLDFTHKDLPDVEYIIVDPTCSGTGMTSRKELFSDTEDVSKARLEKLAGFQCAILRHAMQNFPNVKRIVYSTCSLCPEENEAVMEEVLKSTPPNFKAIVPSNCTQWMKRGSNSYEQGDCGLYARPEVDLTNGFFVAVFERTENEYVLKEPIDLTQVEVGKEDLKKKKKKKDNKKATDEETVRAPEPVNPAFERMKRAMGNFNTALENGSANELNGDTIQESKSSKKSKKKKVDKEQETNEDFIPLEPCTEKKKKRKSHIDEEHLTETGNIHENNFTDSISKKKKKKKKSNELDEDADGDNIVAQDSIESAPVESISKKKKKKNKRNSE</sequence>
<name>A0A6J1TMD8_FRAOC</name>
<dbReference type="PANTHER" id="PTHR22807">
    <property type="entry name" value="NOP2 YEAST -RELATED NOL1/NOP2/FMU SUN DOMAIN-CONTAINING"/>
    <property type="match status" value="1"/>
</dbReference>
<dbReference type="InterPro" id="IPR048889">
    <property type="entry name" value="NSUN5_RCM1_N"/>
</dbReference>
<evidence type="ECO:0000256" key="2">
    <source>
        <dbReference type="ARBA" id="ARBA00022679"/>
    </source>
</evidence>
<evidence type="ECO:0000256" key="5">
    <source>
        <dbReference type="PROSITE-ProRule" id="PRU01023"/>
    </source>
</evidence>
<feature type="region of interest" description="Disordered" evidence="6">
    <location>
        <begin position="459"/>
        <end position="488"/>
    </location>
</feature>
<keyword evidence="8" id="KW-1185">Reference proteome</keyword>
<dbReference type="RefSeq" id="XP_026293962.1">
    <property type="nucleotide sequence ID" value="XM_026438177.2"/>
</dbReference>